<dbReference type="RefSeq" id="WP_144343662.1">
    <property type="nucleotide sequence ID" value="NZ_VMBP01000004.1"/>
</dbReference>
<dbReference type="SMART" id="SM00939">
    <property type="entry name" value="PepX_C"/>
    <property type="match status" value="1"/>
</dbReference>
<dbReference type="InterPro" id="IPR050585">
    <property type="entry name" value="Xaa-Pro_dipeptidyl-ppase/CocE"/>
</dbReference>
<feature type="domain" description="Xaa-Pro dipeptidyl-peptidase C-terminal" evidence="2">
    <location>
        <begin position="280"/>
        <end position="522"/>
    </location>
</feature>
<dbReference type="Gene3D" id="3.40.50.1820">
    <property type="entry name" value="alpha/beta hydrolase"/>
    <property type="match status" value="1"/>
</dbReference>
<dbReference type="Gene3D" id="2.60.120.260">
    <property type="entry name" value="Galactose-binding domain-like"/>
    <property type="match status" value="1"/>
</dbReference>
<dbReference type="InterPro" id="IPR005674">
    <property type="entry name" value="CocE/Ser_esterase"/>
</dbReference>
<name>A0ABY3DQ36_9HYPH</name>
<dbReference type="InterPro" id="IPR000383">
    <property type="entry name" value="Xaa-Pro-like_dom"/>
</dbReference>
<protein>
    <submittedName>
        <fullName evidence="3">CocE/NonD family hydrolase</fullName>
    </submittedName>
</protein>
<gene>
    <name evidence="3" type="ORF">FO470_14480</name>
</gene>
<dbReference type="NCBIfam" id="TIGR00976">
    <property type="entry name" value="CocE_NonD"/>
    <property type="match status" value="1"/>
</dbReference>
<proteinExistence type="predicted"/>
<dbReference type="InterPro" id="IPR013736">
    <property type="entry name" value="Xaa-Pro_dipept_C"/>
</dbReference>
<dbReference type="GO" id="GO:0016787">
    <property type="term" value="F:hydrolase activity"/>
    <property type="evidence" value="ECO:0007669"/>
    <property type="project" value="UniProtKB-KW"/>
</dbReference>
<dbReference type="EMBL" id="VMBP01000004">
    <property type="protein sequence ID" value="TSJ61666.1"/>
    <property type="molecule type" value="Genomic_DNA"/>
</dbReference>
<dbReference type="InterPro" id="IPR029058">
    <property type="entry name" value="AB_hydrolase_fold"/>
</dbReference>
<dbReference type="Pfam" id="PF08530">
    <property type="entry name" value="PepX_C"/>
    <property type="match status" value="1"/>
</dbReference>
<evidence type="ECO:0000313" key="4">
    <source>
        <dbReference type="Proteomes" id="UP000315321"/>
    </source>
</evidence>
<sequence>MPAEETVWIVLKDGCRLAARLWLPESAGPVPAVLEYLPYRRRDRHRGDDAILHPGLAAAGYAAIRVDMRGAGDSDGTMDDEYTPQEWADANEVIAWIAQQPWCSGAVGLIGLSWSAFNALQIAATRPPALKAIVTVCGSDDRFADDMHYMGGALLNDNLQYGSTLFTWLAPPPDPEIVGTSWREMWLARMEAISEPPAARWMRHADRDAYWQSGSVCEDYSRIEVPVLAVGGWADGYTNAVHRLLSNLSGPRKGVIGPNGHAYSHVATPGPAFDFIGVATRWFDRWMKDIDNGIEAEPMLTAWMQDYEPPKPQYDVRQGHWVAEAQWPSANVAPHTLYLSPDGLGEERAPFAVTVKSPATVGLASGEWCPYGWGPDMPGDQREDDAGSACFDSAPLDAAIEILGRPEVTLNLKVDRPEAVLAVRLNTVAPDGTSARVTYGLINLAHRGGFAAGKPLVPGESVEVTVPLKVSGYRIPAGHRLRLAVSTQYWPLTMPLPVAAAVTLEAGSLSLPVRRGEGAAAPDLGGAWSPPPLETLVVEAPARGRLRIAQEVATGRTTVEVVRNLGAIRIAETGLELRALGSETYATLRDDPSAASSFAYRKAEFIRGDWHACIETRSTLTATPTGWRLHAEYDAYDHGERIFARQWTVETPRAGAPGSAEPGSAGR</sequence>
<dbReference type="PANTHER" id="PTHR43056">
    <property type="entry name" value="PEPTIDASE S9 PROLYL OLIGOPEPTIDASE"/>
    <property type="match status" value="1"/>
</dbReference>
<evidence type="ECO:0000259" key="2">
    <source>
        <dbReference type="SMART" id="SM00939"/>
    </source>
</evidence>
<dbReference type="InterPro" id="IPR008979">
    <property type="entry name" value="Galactose-bd-like_sf"/>
</dbReference>
<dbReference type="SUPFAM" id="SSF49785">
    <property type="entry name" value="Galactose-binding domain-like"/>
    <property type="match status" value="1"/>
</dbReference>
<dbReference type="Pfam" id="PF02129">
    <property type="entry name" value="Peptidase_S15"/>
    <property type="match status" value="1"/>
</dbReference>
<evidence type="ECO:0000256" key="1">
    <source>
        <dbReference type="ARBA" id="ARBA00022801"/>
    </source>
</evidence>
<dbReference type="SUPFAM" id="SSF53474">
    <property type="entry name" value="alpha/beta-Hydrolases"/>
    <property type="match status" value="1"/>
</dbReference>
<dbReference type="Gene3D" id="1.10.3020.10">
    <property type="entry name" value="alpha-amino acid ester hydrolase ( Helical cap domain)"/>
    <property type="match status" value="1"/>
</dbReference>
<accession>A0ABY3DQ36</accession>
<comment type="caution">
    <text evidence="3">The sequence shown here is derived from an EMBL/GenBank/DDBJ whole genome shotgun (WGS) entry which is preliminary data.</text>
</comment>
<organism evidence="3 4">
    <name type="scientific">Ancylobacter moscoviensis</name>
    <dbReference type="NCBI Taxonomy" id="2597768"/>
    <lineage>
        <taxon>Bacteria</taxon>
        <taxon>Pseudomonadati</taxon>
        <taxon>Pseudomonadota</taxon>
        <taxon>Alphaproteobacteria</taxon>
        <taxon>Hyphomicrobiales</taxon>
        <taxon>Xanthobacteraceae</taxon>
        <taxon>Ancylobacter</taxon>
    </lineage>
</organism>
<reference evidence="3 4" key="1">
    <citation type="submission" date="2019-07" db="EMBL/GenBank/DDBJ databases">
        <authorList>
            <person name="Grouzdev D.S."/>
        </authorList>
    </citation>
    <scope>NUCLEOTIDE SEQUENCE [LARGE SCALE GENOMIC DNA]</scope>
    <source>
        <strain evidence="3 4">3C</strain>
    </source>
</reference>
<keyword evidence="4" id="KW-1185">Reference proteome</keyword>
<dbReference type="Proteomes" id="UP000315321">
    <property type="component" value="Unassembled WGS sequence"/>
</dbReference>
<dbReference type="PANTHER" id="PTHR43056:SF10">
    <property type="entry name" value="COCE_NOND FAMILY, PUTATIVE (AFU_ORTHOLOGUE AFUA_7G00600)-RELATED"/>
    <property type="match status" value="1"/>
</dbReference>
<keyword evidence="1 3" id="KW-0378">Hydrolase</keyword>
<evidence type="ECO:0000313" key="3">
    <source>
        <dbReference type="EMBL" id="TSJ61666.1"/>
    </source>
</evidence>